<dbReference type="Pfam" id="PF00528">
    <property type="entry name" value="BPD_transp_1"/>
    <property type="match status" value="1"/>
</dbReference>
<keyword evidence="4 7" id="KW-0812">Transmembrane</keyword>
<comment type="caution">
    <text evidence="9">The sequence shown here is derived from an EMBL/GenBank/DDBJ whole genome shotgun (WGS) entry which is preliminary data.</text>
</comment>
<feature type="transmembrane region" description="Helical" evidence="7">
    <location>
        <begin position="261"/>
        <end position="281"/>
    </location>
</feature>
<keyword evidence="2 7" id="KW-0813">Transport</keyword>
<organism evidence="9 10">
    <name type="scientific">Paenibacillus filicis</name>
    <dbReference type="NCBI Taxonomy" id="669464"/>
    <lineage>
        <taxon>Bacteria</taxon>
        <taxon>Bacillati</taxon>
        <taxon>Bacillota</taxon>
        <taxon>Bacilli</taxon>
        <taxon>Bacillales</taxon>
        <taxon>Paenibacillaceae</taxon>
        <taxon>Paenibacillus</taxon>
    </lineage>
</organism>
<feature type="transmembrane region" description="Helical" evidence="7">
    <location>
        <begin position="73"/>
        <end position="95"/>
    </location>
</feature>
<dbReference type="Proteomes" id="UP001469365">
    <property type="component" value="Unassembled WGS sequence"/>
</dbReference>
<dbReference type="InterPro" id="IPR051393">
    <property type="entry name" value="ABC_transporter_permease"/>
</dbReference>
<evidence type="ECO:0000256" key="5">
    <source>
        <dbReference type="ARBA" id="ARBA00022989"/>
    </source>
</evidence>
<dbReference type="Gene3D" id="1.20.58.370">
    <property type="entry name" value="MalF N-terminal region-like"/>
    <property type="match status" value="1"/>
</dbReference>
<protein>
    <submittedName>
        <fullName evidence="9">Sugar ABC transporter permease</fullName>
    </submittedName>
</protein>
<dbReference type="PANTHER" id="PTHR30193">
    <property type="entry name" value="ABC TRANSPORTER PERMEASE PROTEIN"/>
    <property type="match status" value="1"/>
</dbReference>
<dbReference type="InterPro" id="IPR035277">
    <property type="entry name" value="MalF_N"/>
</dbReference>
<evidence type="ECO:0000313" key="9">
    <source>
        <dbReference type="EMBL" id="MEK8131375.1"/>
    </source>
</evidence>
<feature type="transmembrane region" description="Helical" evidence="7">
    <location>
        <begin position="107"/>
        <end position="128"/>
    </location>
</feature>
<dbReference type="InterPro" id="IPR000515">
    <property type="entry name" value="MetI-like"/>
</dbReference>
<keyword evidence="10" id="KW-1185">Reference proteome</keyword>
<accession>A0ABU9DR73</accession>
<evidence type="ECO:0000313" key="10">
    <source>
        <dbReference type="Proteomes" id="UP001469365"/>
    </source>
</evidence>
<reference evidence="9 10" key="1">
    <citation type="submission" date="2024-04" db="EMBL/GenBank/DDBJ databases">
        <title>draft genome sequnece of Paenibacillus filicis.</title>
        <authorList>
            <person name="Kim D.-U."/>
        </authorList>
    </citation>
    <scope>NUCLEOTIDE SEQUENCE [LARGE SCALE GENOMIC DNA]</scope>
    <source>
        <strain evidence="9 10">KACC14197</strain>
    </source>
</reference>
<feature type="transmembrane region" description="Helical" evidence="7">
    <location>
        <begin position="202"/>
        <end position="223"/>
    </location>
</feature>
<evidence type="ECO:0000256" key="1">
    <source>
        <dbReference type="ARBA" id="ARBA00004651"/>
    </source>
</evidence>
<dbReference type="InterPro" id="IPR035906">
    <property type="entry name" value="MetI-like_sf"/>
</dbReference>
<dbReference type="Gene3D" id="1.10.3720.10">
    <property type="entry name" value="MetI-like"/>
    <property type="match status" value="1"/>
</dbReference>
<evidence type="ECO:0000256" key="3">
    <source>
        <dbReference type="ARBA" id="ARBA00022475"/>
    </source>
</evidence>
<sequence>MVGQKRLTKIAVIIGFLFPSLAGLLLFQLIPMLSSAVISFTNWDLLTPAKFVGLDNYREALQDEKTLTSLWNILQYIVGYIPSVLVLGVLFAVLLNRKLRGVKLYRLFMFVPVITSWVAVSIVWRWLLNGQNGLVNYLLSLVGIQGPVWLQDFFWAMPSIIAVSVWKDLGYVTVILLAGLQEISEDYYEAATIDGASGLQKFWSVTLPLLTPSLFFVLIISLINGFQLFDQVLIMTGGGPAGQTSTLVQQIYGNAFQSYKMGFASAQSWLLFVIIFAVTIVQQQLQKRWVTYDR</sequence>
<dbReference type="CDD" id="cd06261">
    <property type="entry name" value="TM_PBP2"/>
    <property type="match status" value="1"/>
</dbReference>
<feature type="domain" description="ABC transmembrane type-1" evidence="8">
    <location>
        <begin position="70"/>
        <end position="282"/>
    </location>
</feature>
<proteinExistence type="inferred from homology"/>
<dbReference type="SUPFAM" id="SSF161098">
    <property type="entry name" value="MetI-like"/>
    <property type="match status" value="1"/>
</dbReference>
<keyword evidence="5 7" id="KW-1133">Transmembrane helix</keyword>
<dbReference type="PANTHER" id="PTHR30193:SF37">
    <property type="entry name" value="INNER MEMBRANE ABC TRANSPORTER PERMEASE PROTEIN YCJO"/>
    <property type="match status" value="1"/>
</dbReference>
<dbReference type="EMBL" id="JBBPCC010000020">
    <property type="protein sequence ID" value="MEK8131375.1"/>
    <property type="molecule type" value="Genomic_DNA"/>
</dbReference>
<dbReference type="PROSITE" id="PS50928">
    <property type="entry name" value="ABC_TM1"/>
    <property type="match status" value="1"/>
</dbReference>
<evidence type="ECO:0000256" key="7">
    <source>
        <dbReference type="RuleBase" id="RU363032"/>
    </source>
</evidence>
<dbReference type="SUPFAM" id="SSF160964">
    <property type="entry name" value="MalF N-terminal region-like"/>
    <property type="match status" value="1"/>
</dbReference>
<evidence type="ECO:0000256" key="6">
    <source>
        <dbReference type="ARBA" id="ARBA00023136"/>
    </source>
</evidence>
<comment type="similarity">
    <text evidence="7">Belongs to the binding-protein-dependent transport system permease family.</text>
</comment>
<gene>
    <name evidence="9" type="ORF">WMW72_26040</name>
</gene>
<dbReference type="RefSeq" id="WP_341418506.1">
    <property type="nucleotide sequence ID" value="NZ_JBBPCC010000020.1"/>
</dbReference>
<keyword evidence="3" id="KW-1003">Cell membrane</keyword>
<name>A0ABU9DR73_9BACL</name>
<evidence type="ECO:0000256" key="4">
    <source>
        <dbReference type="ARBA" id="ARBA00022692"/>
    </source>
</evidence>
<evidence type="ECO:0000259" key="8">
    <source>
        <dbReference type="PROSITE" id="PS50928"/>
    </source>
</evidence>
<evidence type="ECO:0000256" key="2">
    <source>
        <dbReference type="ARBA" id="ARBA00022448"/>
    </source>
</evidence>
<feature type="transmembrane region" description="Helical" evidence="7">
    <location>
        <begin position="12"/>
        <end position="38"/>
    </location>
</feature>
<keyword evidence="6 7" id="KW-0472">Membrane</keyword>
<comment type="subcellular location">
    <subcellularLocation>
        <location evidence="1 7">Cell membrane</location>
        <topology evidence="1 7">Multi-pass membrane protein</topology>
    </subcellularLocation>
</comment>